<evidence type="ECO:0000313" key="8">
    <source>
        <dbReference type="Proteomes" id="UP000460351"/>
    </source>
</evidence>
<evidence type="ECO:0000313" key="3">
    <source>
        <dbReference type="EMBL" id="MGE17578.1"/>
    </source>
</evidence>
<sequence length="124" mass="13815">MPPVLWRGWIPFCRCTEEKKVRNKQVVLLIAGISGIATGIIVSLNIPFIRQGLFYPASPVEIVVSLCLTFSVSVVFFVGAIVGWILVSEIYYSRMTGLNESSVISEETYNDSKQKESGIQNQKN</sequence>
<dbReference type="AlphaFoldDB" id="A0A3L1AXP8"/>
<dbReference type="EMBL" id="WUIY01000010">
    <property type="protein sequence ID" value="MXI73541.1"/>
    <property type="molecule type" value="Genomic_DNA"/>
</dbReference>
<dbReference type="Proteomes" id="UP000436141">
    <property type="component" value="Unassembled WGS sequence"/>
</dbReference>
<evidence type="ECO:0000313" key="5">
    <source>
        <dbReference type="EMBL" id="MXI73541.1"/>
    </source>
</evidence>
<organism evidence="3 6">
    <name type="scientific">Escherichia coli</name>
    <dbReference type="NCBI Taxonomy" id="562"/>
    <lineage>
        <taxon>Bacteria</taxon>
        <taxon>Pseudomonadati</taxon>
        <taxon>Pseudomonadota</taxon>
        <taxon>Gammaproteobacteria</taxon>
        <taxon>Enterobacterales</taxon>
        <taxon>Enterobacteriaceae</taxon>
        <taxon>Escherichia</taxon>
    </lineage>
</organism>
<dbReference type="EMBL" id="RNLZ01000187">
    <property type="protein sequence ID" value="MGE17578.1"/>
    <property type="molecule type" value="Genomic_DNA"/>
</dbReference>
<feature type="transmembrane region" description="Helical" evidence="1">
    <location>
        <begin position="26"/>
        <end position="50"/>
    </location>
</feature>
<keyword evidence="1" id="KW-0812">Transmembrane</keyword>
<dbReference type="Proteomes" id="UP000272336">
    <property type="component" value="Unassembled WGS sequence"/>
</dbReference>
<dbReference type="Proteomes" id="UP000538406">
    <property type="component" value="Unassembled WGS sequence"/>
</dbReference>
<keyword evidence="1" id="KW-0472">Membrane</keyword>
<evidence type="ECO:0000313" key="7">
    <source>
        <dbReference type="Proteomes" id="UP000436141"/>
    </source>
</evidence>
<name>A0A3L1AXP8_ECOLX</name>
<dbReference type="EMBL" id="AASHPR010000062">
    <property type="protein sequence ID" value="EFC3527156.1"/>
    <property type="molecule type" value="Genomic_DNA"/>
</dbReference>
<reference evidence="5 7" key="3">
    <citation type="submission" date="2019-12" db="EMBL/GenBank/DDBJ databases">
        <title>Enteriobacteria Tanzani isolates_10434.</title>
        <authorList>
            <person name="Subbiah M."/>
            <person name="Call D."/>
        </authorList>
    </citation>
    <scope>NUCLEOTIDE SEQUENCE [LARGE SCALE GENOMIC DNA]</scope>
    <source>
        <strain evidence="5 7">10434wD1</strain>
    </source>
</reference>
<dbReference type="EMBL" id="SQQU01000056">
    <property type="protein sequence ID" value="MQS33212.1"/>
    <property type="molecule type" value="Genomic_DNA"/>
</dbReference>
<comment type="caution">
    <text evidence="3">The sequence shown here is derived from an EMBL/GenBank/DDBJ whole genome shotgun (WGS) entry which is preliminary data.</text>
</comment>
<gene>
    <name evidence="3" type="primary">trbJ</name>
    <name evidence="2" type="ORF">CTR35_004402</name>
    <name evidence="3" type="ORF">D9D43_29595</name>
    <name evidence="4" type="ORF">E4K51_24330</name>
    <name evidence="5" type="ORF">GRW05_04305</name>
</gene>
<evidence type="ECO:0000313" key="4">
    <source>
        <dbReference type="EMBL" id="MQS33212.1"/>
    </source>
</evidence>
<evidence type="ECO:0000256" key="1">
    <source>
        <dbReference type="SAM" id="Phobius"/>
    </source>
</evidence>
<evidence type="ECO:0000313" key="6">
    <source>
        <dbReference type="Proteomes" id="UP000272336"/>
    </source>
</evidence>
<keyword evidence="1" id="KW-1133">Transmembrane helix</keyword>
<feature type="transmembrane region" description="Helical" evidence="1">
    <location>
        <begin position="62"/>
        <end position="87"/>
    </location>
</feature>
<dbReference type="NCBIfam" id="NF010265">
    <property type="entry name" value="PRK13711.1"/>
    <property type="match status" value="1"/>
</dbReference>
<reference evidence="3 6" key="1">
    <citation type="submission" date="2018-10" db="EMBL/GenBank/DDBJ databases">
        <authorList>
            <consortium name="NARMS: The National Antimicrobial Resistance Monitoring System"/>
        </authorList>
    </citation>
    <scope>NUCLEOTIDE SEQUENCE [LARGE SCALE GENOMIC DNA]</scope>
    <source>
        <strain evidence="3 6">CVM N17EC0060</strain>
        <strain evidence="2 9">FSIS11705178</strain>
    </source>
</reference>
<reference evidence="4 8" key="2">
    <citation type="journal article" date="2019" name="Microorganisms">
        <title>Characteristics of Carbapenem-Resistant and Colistin-Resistant Escherichia coli Co-Producing NDM-1 and MCR-1 from Pig Farms in China.</title>
        <authorList>
            <person name="Peng Z."/>
            <person name="Li X."/>
            <person name="Hu Z."/>
            <person name="Li Z."/>
            <person name="Lv Y."/>
            <person name="Lei M."/>
            <person name="Wu B."/>
            <person name="Chen H."/>
            <person name="Wang X."/>
        </authorList>
    </citation>
    <scope>NUCLEOTIDE SEQUENCE [LARGE SCALE GENOMIC DNA]</scope>
    <source>
        <strain evidence="4 8">RXD010</strain>
    </source>
</reference>
<protein>
    <submittedName>
        <fullName evidence="3">Conjugal transfer protein TrbJ</fullName>
    </submittedName>
    <submittedName>
        <fullName evidence="2">P-type conjugative transfer protein TrbJ</fullName>
    </submittedName>
</protein>
<dbReference type="OrthoDB" id="9923357at2"/>
<evidence type="ECO:0000313" key="9">
    <source>
        <dbReference type="Proteomes" id="UP000538406"/>
    </source>
</evidence>
<dbReference type="Proteomes" id="UP000460351">
    <property type="component" value="Unassembled WGS sequence"/>
</dbReference>
<evidence type="ECO:0000313" key="2">
    <source>
        <dbReference type="EMBL" id="EFC3527156.1"/>
    </source>
</evidence>
<proteinExistence type="predicted"/>
<accession>A0A3L1AXP8</accession>